<evidence type="ECO:0000313" key="1">
    <source>
        <dbReference type="EMBL" id="RNA12984.1"/>
    </source>
</evidence>
<proteinExistence type="predicted"/>
<reference evidence="1 2" key="1">
    <citation type="journal article" date="2018" name="Sci. Rep.">
        <title>Genomic signatures of local adaptation to the degree of environmental predictability in rotifers.</title>
        <authorList>
            <person name="Franch-Gras L."/>
            <person name="Hahn C."/>
            <person name="Garcia-Roger E.M."/>
            <person name="Carmona M.J."/>
            <person name="Serra M."/>
            <person name="Gomez A."/>
        </authorList>
    </citation>
    <scope>NUCLEOTIDE SEQUENCE [LARGE SCALE GENOMIC DNA]</scope>
    <source>
        <strain evidence="1">HYR1</strain>
    </source>
</reference>
<dbReference type="EMBL" id="REGN01005539">
    <property type="protein sequence ID" value="RNA12984.1"/>
    <property type="molecule type" value="Genomic_DNA"/>
</dbReference>
<dbReference type="AlphaFoldDB" id="A0A3M7QPI8"/>
<comment type="caution">
    <text evidence="1">The sequence shown here is derived from an EMBL/GenBank/DDBJ whole genome shotgun (WGS) entry which is preliminary data.</text>
</comment>
<name>A0A3M7QPI8_BRAPC</name>
<gene>
    <name evidence="1" type="ORF">BpHYR1_039598</name>
</gene>
<keyword evidence="2" id="KW-1185">Reference proteome</keyword>
<protein>
    <submittedName>
        <fullName evidence="1">Uncharacterized protein</fullName>
    </submittedName>
</protein>
<dbReference type="Proteomes" id="UP000276133">
    <property type="component" value="Unassembled WGS sequence"/>
</dbReference>
<sequence length="99" mass="12055">MNFFFLSKKGAKKIFVQFVFEIHNTHYHFLLQYQLPLIQINFFENFVFYDIYFHNQILQNFTKNCVILHAQHEDDDEIYKVNNRSQKRNIESGAIFSIN</sequence>
<accession>A0A3M7QPI8</accession>
<organism evidence="1 2">
    <name type="scientific">Brachionus plicatilis</name>
    <name type="common">Marine rotifer</name>
    <name type="synonym">Brachionus muelleri</name>
    <dbReference type="NCBI Taxonomy" id="10195"/>
    <lineage>
        <taxon>Eukaryota</taxon>
        <taxon>Metazoa</taxon>
        <taxon>Spiralia</taxon>
        <taxon>Gnathifera</taxon>
        <taxon>Rotifera</taxon>
        <taxon>Eurotatoria</taxon>
        <taxon>Monogononta</taxon>
        <taxon>Pseudotrocha</taxon>
        <taxon>Ploima</taxon>
        <taxon>Brachionidae</taxon>
        <taxon>Brachionus</taxon>
    </lineage>
</organism>
<evidence type="ECO:0000313" key="2">
    <source>
        <dbReference type="Proteomes" id="UP000276133"/>
    </source>
</evidence>